<dbReference type="Pfam" id="PF12923">
    <property type="entry name" value="RRP7"/>
    <property type="match status" value="1"/>
</dbReference>
<dbReference type="OMA" id="CIARYEY"/>
<reference evidence="5 6" key="1">
    <citation type="journal article" date="2015" name="Genome Biol. Evol.">
        <title>Phylogenomic analyses indicate that early fungi evolved digesting cell walls of algal ancestors of land plants.</title>
        <authorList>
            <person name="Chang Y."/>
            <person name="Wang S."/>
            <person name="Sekimoto S."/>
            <person name="Aerts A.L."/>
            <person name="Choi C."/>
            <person name="Clum A."/>
            <person name="LaButti K.M."/>
            <person name="Lindquist E.A."/>
            <person name="Yee Ngan C."/>
            <person name="Ohm R.A."/>
            <person name="Salamov A.A."/>
            <person name="Grigoriev I.V."/>
            <person name="Spatafora J.W."/>
            <person name="Berbee M.L."/>
        </authorList>
    </citation>
    <scope>NUCLEOTIDE SEQUENCE [LARGE SCALE GENOMIC DNA]</scope>
    <source>
        <strain evidence="5 6">JEL478</strain>
    </source>
</reference>
<protein>
    <recommendedName>
        <fullName evidence="7">RRM domain-containing protein</fullName>
    </recommendedName>
</protein>
<name>A0A139A5G7_GONPJ</name>
<feature type="region of interest" description="Disordered" evidence="2">
    <location>
        <begin position="279"/>
        <end position="352"/>
    </location>
</feature>
<dbReference type="GO" id="GO:0003676">
    <property type="term" value="F:nucleic acid binding"/>
    <property type="evidence" value="ECO:0007669"/>
    <property type="project" value="InterPro"/>
</dbReference>
<dbReference type="OrthoDB" id="5390at2759"/>
<dbReference type="Pfam" id="PF17799">
    <property type="entry name" value="RRM_Rrp7"/>
    <property type="match status" value="1"/>
</dbReference>
<proteinExistence type="inferred from homology"/>
<dbReference type="GO" id="GO:0034456">
    <property type="term" value="C:UTP-C complex"/>
    <property type="evidence" value="ECO:0007669"/>
    <property type="project" value="TreeGrafter"/>
</dbReference>
<feature type="domain" description="Ribosomal RNA-processing protein 7 C-terminal" evidence="3">
    <location>
        <begin position="478"/>
        <end position="596"/>
    </location>
</feature>
<evidence type="ECO:0000259" key="4">
    <source>
        <dbReference type="Pfam" id="PF17799"/>
    </source>
</evidence>
<dbReference type="EMBL" id="KQ965794">
    <property type="protein sequence ID" value="KXS11879.1"/>
    <property type="molecule type" value="Genomic_DNA"/>
</dbReference>
<dbReference type="GO" id="GO:0032545">
    <property type="term" value="C:CURI complex"/>
    <property type="evidence" value="ECO:0007669"/>
    <property type="project" value="TreeGrafter"/>
</dbReference>
<feature type="compositionally biased region" description="Acidic residues" evidence="2">
    <location>
        <begin position="417"/>
        <end position="433"/>
    </location>
</feature>
<dbReference type="GO" id="GO:0006364">
    <property type="term" value="P:rRNA processing"/>
    <property type="evidence" value="ECO:0007669"/>
    <property type="project" value="TreeGrafter"/>
</dbReference>
<feature type="domain" description="Rrp7 RRM-like N-terminal" evidence="4">
    <location>
        <begin position="208"/>
        <end position="260"/>
    </location>
</feature>
<dbReference type="InterPro" id="IPR035979">
    <property type="entry name" value="RBD_domain_sf"/>
</dbReference>
<feature type="region of interest" description="Disordered" evidence="2">
    <location>
        <begin position="40"/>
        <end position="173"/>
    </location>
</feature>
<evidence type="ECO:0000259" key="3">
    <source>
        <dbReference type="Pfam" id="PF12923"/>
    </source>
</evidence>
<evidence type="ECO:0008006" key="7">
    <source>
        <dbReference type="Google" id="ProtNLM"/>
    </source>
</evidence>
<dbReference type="Proteomes" id="UP000070544">
    <property type="component" value="Unassembled WGS sequence"/>
</dbReference>
<keyword evidence="6" id="KW-1185">Reference proteome</keyword>
<feature type="compositionally biased region" description="Low complexity" evidence="2">
    <location>
        <begin position="325"/>
        <end position="348"/>
    </location>
</feature>
<dbReference type="InterPro" id="IPR040446">
    <property type="entry name" value="RRP7"/>
</dbReference>
<dbReference type="AlphaFoldDB" id="A0A139A5G7"/>
<gene>
    <name evidence="5" type="ORF">M427DRAFT_415580</name>
</gene>
<evidence type="ECO:0000313" key="6">
    <source>
        <dbReference type="Proteomes" id="UP000070544"/>
    </source>
</evidence>
<feature type="region of interest" description="Disordered" evidence="2">
    <location>
        <begin position="520"/>
        <end position="551"/>
    </location>
</feature>
<dbReference type="PANTHER" id="PTHR13191:SF0">
    <property type="entry name" value="RIBOSOMAL RNA-PROCESSING PROTEIN 7 HOMOLOG A-RELATED"/>
    <property type="match status" value="1"/>
</dbReference>
<dbReference type="STRING" id="1344416.A0A139A5G7"/>
<evidence type="ECO:0000256" key="1">
    <source>
        <dbReference type="ARBA" id="ARBA00006110"/>
    </source>
</evidence>
<organism evidence="5 6">
    <name type="scientific">Gonapodya prolifera (strain JEL478)</name>
    <name type="common">Monoblepharis prolifera</name>
    <dbReference type="NCBI Taxonomy" id="1344416"/>
    <lineage>
        <taxon>Eukaryota</taxon>
        <taxon>Fungi</taxon>
        <taxon>Fungi incertae sedis</taxon>
        <taxon>Chytridiomycota</taxon>
        <taxon>Chytridiomycota incertae sedis</taxon>
        <taxon>Monoblepharidomycetes</taxon>
        <taxon>Monoblepharidales</taxon>
        <taxon>Gonapodyaceae</taxon>
        <taxon>Gonapodya</taxon>
    </lineage>
</organism>
<dbReference type="PANTHER" id="PTHR13191">
    <property type="entry name" value="RIBOSOMAL RNA PROCESSING PROTEIN 7-RELATED"/>
    <property type="match status" value="1"/>
</dbReference>
<feature type="compositionally biased region" description="Polar residues" evidence="2">
    <location>
        <begin position="81"/>
        <end position="92"/>
    </location>
</feature>
<dbReference type="Gene3D" id="3.30.70.330">
    <property type="match status" value="1"/>
</dbReference>
<dbReference type="InterPro" id="IPR024326">
    <property type="entry name" value="RRP7_C"/>
</dbReference>
<dbReference type="Gene3D" id="6.10.250.1770">
    <property type="match status" value="1"/>
</dbReference>
<dbReference type="SUPFAM" id="SSF54928">
    <property type="entry name" value="RNA-binding domain, RBD"/>
    <property type="match status" value="1"/>
</dbReference>
<accession>A0A139A5G7</accession>
<evidence type="ECO:0000313" key="5">
    <source>
        <dbReference type="EMBL" id="KXS11879.1"/>
    </source>
</evidence>
<feature type="compositionally biased region" description="Acidic residues" evidence="2">
    <location>
        <begin position="285"/>
        <end position="302"/>
    </location>
</feature>
<dbReference type="InterPro" id="IPR012677">
    <property type="entry name" value="Nucleotide-bd_a/b_plait_sf"/>
</dbReference>
<feature type="region of interest" description="Disordered" evidence="2">
    <location>
        <begin position="397"/>
        <end position="439"/>
    </location>
</feature>
<evidence type="ECO:0000256" key="2">
    <source>
        <dbReference type="SAM" id="MobiDB-lite"/>
    </source>
</evidence>
<dbReference type="InterPro" id="IPR040447">
    <property type="entry name" value="RRM_Rrp7"/>
</dbReference>
<sequence length="597" mass="65279">MPATNSASRVRAKTKKSVFTVTDIDDGVHSVAAAVKSSVAVEKDVDTAHETTAVPHKPPAEKSTVAQSQKTEKNRAAHPAPQQTESAVTSTVDMDLDAAVEGADSHNSPAEKSPVAAQTQKKKKQRATHPAPHQKAQPHAQPTPPPSLSQQQPTPTDAHQPAKPQVPLDRMPGSDFIVLPVHLPQPTVPVLVKKRDSTDPAAAAPMDLSNVVHYIYFKPHAVSGVPNSARAYLPHDRTLFLTNVPFDASQSHIQRLFRRCGKVVRVVWPEDVPWWNLAEEKAEKEMEESVDAEEEDEDEDMDSDNHDADADGTSTSTSRKRKSHTSSSSSPSPSTSKRARTSPPSSSPFAHLDRLPLLPFTDPLSAYPHWRAHRTGGSAHVVFDHPEAVERAVAMGKRRRVWAEEEEEEGQGGGAEGEGEEDGDDGEKEDGEEESMHPHEVGVLARAKKMAAVGKKPRGVERYLLLHHLRRPHPRALFPILARTLAQHDRAAALLRDRGRQPKVDADGFTVVGPGEGFKKGEVVSRAPGKKGGRSAGGGGEEGKEKKKAKGDASLVDFYRFQFKDKRMDALAELRRKFEEDKKKVDVMKAGRVFRPT</sequence>
<comment type="similarity">
    <text evidence="1">Belongs to the RRP7 family.</text>
</comment>
<dbReference type="GO" id="GO:0000028">
    <property type="term" value="P:ribosomal small subunit assembly"/>
    <property type="evidence" value="ECO:0007669"/>
    <property type="project" value="TreeGrafter"/>
</dbReference>